<reference evidence="2 3" key="1">
    <citation type="submission" date="2021-07" db="EMBL/GenBank/DDBJ databases">
        <title>Whole Genome Sequence of Nocardia Iowensis.</title>
        <authorList>
            <person name="Lamm A."/>
            <person name="Collins-Fairclough A.M."/>
            <person name="Bunk B."/>
            <person name="Sproer C."/>
        </authorList>
    </citation>
    <scope>NUCLEOTIDE SEQUENCE [LARGE SCALE GENOMIC DNA]</scope>
    <source>
        <strain evidence="2 3">NRRL 5646</strain>
    </source>
</reference>
<evidence type="ECO:0000256" key="1">
    <source>
        <dbReference type="SAM" id="MobiDB-lite"/>
    </source>
</evidence>
<keyword evidence="3" id="KW-1185">Reference proteome</keyword>
<feature type="region of interest" description="Disordered" evidence="1">
    <location>
        <begin position="126"/>
        <end position="179"/>
    </location>
</feature>
<dbReference type="EMBL" id="CP078145">
    <property type="protein sequence ID" value="QXN94598.1"/>
    <property type="molecule type" value="Genomic_DNA"/>
</dbReference>
<organism evidence="2 3">
    <name type="scientific">Nocardia iowensis</name>
    <dbReference type="NCBI Taxonomy" id="204891"/>
    <lineage>
        <taxon>Bacteria</taxon>
        <taxon>Bacillati</taxon>
        <taxon>Actinomycetota</taxon>
        <taxon>Actinomycetes</taxon>
        <taxon>Mycobacteriales</taxon>
        <taxon>Nocardiaceae</taxon>
        <taxon>Nocardia</taxon>
    </lineage>
</organism>
<accession>A0ABX8RY73</accession>
<proteinExistence type="predicted"/>
<evidence type="ECO:0000313" key="3">
    <source>
        <dbReference type="Proteomes" id="UP000694257"/>
    </source>
</evidence>
<evidence type="ECO:0000313" key="2">
    <source>
        <dbReference type="EMBL" id="QXN94598.1"/>
    </source>
</evidence>
<dbReference type="Proteomes" id="UP000694257">
    <property type="component" value="Chromosome"/>
</dbReference>
<sequence length="409" mass="43542">MSWLERQSGPNSPEYYPDAADSLEAQLRADAAHWFYLREIAASAETPQQGAALRTRAGELAAKWSRHESVVRSNQWIRLRDAFLKWSMTPDQAAQELRELERAHAAGEQGVDEFGLRNLRQAGELTGRWEPGITGSEQDSARWQPLPQAPSTTVDASADHGPDPAPANVADSTPSPRNVLDRALGTPQSLLDLEQVGAIIAGTGRYPEIAEDLESPDAPGPAAIPDQVPTTPAVEPLPATQREALQVLQDLYAEHTRTVEATNDLAADPVEYNLAKVAALEQISAEYRSARVAAALAGAPTEVIRSVCLAGQTGTYWRDGPGDPRLNPATGSSDPGPIQLDRAPRRHDGLGAPDPPALAPNASNGGVAIGQAVDAASADAEHTDWQQAPEGLDVNRSSPSHDAAKDIDP</sequence>
<gene>
    <name evidence="2" type="ORF">KV110_17025</name>
</gene>
<feature type="region of interest" description="Disordered" evidence="1">
    <location>
        <begin position="314"/>
        <end position="409"/>
    </location>
</feature>
<dbReference type="RefSeq" id="WP_218477214.1">
    <property type="nucleotide sequence ID" value="NZ_BAABJN010000015.1"/>
</dbReference>
<protein>
    <submittedName>
        <fullName evidence="2">Uncharacterized protein</fullName>
    </submittedName>
</protein>
<name>A0ABX8RY73_NOCIO</name>